<accession>A0ACC3MRC2</accession>
<gene>
    <name evidence="1" type="ORF">LTR37_015750</name>
</gene>
<name>A0ACC3MRC2_9PEZI</name>
<proteinExistence type="predicted"/>
<dbReference type="EMBL" id="JAUTXU010000180">
    <property type="protein sequence ID" value="KAK3700778.1"/>
    <property type="molecule type" value="Genomic_DNA"/>
</dbReference>
<reference evidence="1" key="1">
    <citation type="submission" date="2023-07" db="EMBL/GenBank/DDBJ databases">
        <title>Black Yeasts Isolated from many extreme environments.</title>
        <authorList>
            <person name="Coleine C."/>
            <person name="Stajich J.E."/>
            <person name="Selbmann L."/>
        </authorList>
    </citation>
    <scope>NUCLEOTIDE SEQUENCE</scope>
    <source>
        <strain evidence="1">CCFEE 5714</strain>
    </source>
</reference>
<comment type="caution">
    <text evidence="1">The sequence shown here is derived from an EMBL/GenBank/DDBJ whole genome shotgun (WGS) entry which is preliminary data.</text>
</comment>
<evidence type="ECO:0000313" key="1">
    <source>
        <dbReference type="EMBL" id="KAK3700778.1"/>
    </source>
</evidence>
<keyword evidence="2" id="KW-1185">Reference proteome</keyword>
<sequence length="294" mass="30491">MLGSAARYLALLPLAIEWAHCTQVQTFSDSECEVSLNDWEGPNGYPGGLCTSALRQGNYSSFMITALDPGCAITLYGPGTPNGPCSPNAAPGAIVADPAKCYNTTWAYYSIDGCFKSATRSGKKSTESSSRTSTSTFPSPSTSTSTSSRTDSTGGASRASSTASASPSPDRQNNDDDDGTNTGAIVGSTIGGVAFGALLAALGIWLFIRSRRARRDQLPSYPGGPAELPPSEYHSAARKDLVGGAHYTGLGGHPVSPGGNAHELSSHGIPEMQSRHLVELPGNRRSDVPKGEAM</sequence>
<dbReference type="Proteomes" id="UP001281147">
    <property type="component" value="Unassembled WGS sequence"/>
</dbReference>
<evidence type="ECO:0000313" key="2">
    <source>
        <dbReference type="Proteomes" id="UP001281147"/>
    </source>
</evidence>
<protein>
    <submittedName>
        <fullName evidence="1">Uncharacterized protein</fullName>
    </submittedName>
</protein>
<organism evidence="1 2">
    <name type="scientific">Vermiconidia calcicola</name>
    <dbReference type="NCBI Taxonomy" id="1690605"/>
    <lineage>
        <taxon>Eukaryota</taxon>
        <taxon>Fungi</taxon>
        <taxon>Dikarya</taxon>
        <taxon>Ascomycota</taxon>
        <taxon>Pezizomycotina</taxon>
        <taxon>Dothideomycetes</taxon>
        <taxon>Dothideomycetidae</taxon>
        <taxon>Mycosphaerellales</taxon>
        <taxon>Extremaceae</taxon>
        <taxon>Vermiconidia</taxon>
    </lineage>
</organism>